<dbReference type="EMBL" id="GIFC01016006">
    <property type="protein sequence ID" value="MXU98089.1"/>
    <property type="molecule type" value="Transcribed_RNA"/>
</dbReference>
<organism evidence="3">
    <name type="scientific">Ixodes ricinus</name>
    <name type="common">Common tick</name>
    <name type="synonym">Acarus ricinus</name>
    <dbReference type="NCBI Taxonomy" id="34613"/>
    <lineage>
        <taxon>Eukaryota</taxon>
        <taxon>Metazoa</taxon>
        <taxon>Ecdysozoa</taxon>
        <taxon>Arthropoda</taxon>
        <taxon>Chelicerata</taxon>
        <taxon>Arachnida</taxon>
        <taxon>Acari</taxon>
        <taxon>Parasitiformes</taxon>
        <taxon>Ixodida</taxon>
        <taxon>Ixodoidea</taxon>
        <taxon>Ixodidae</taxon>
        <taxon>Ixodinae</taxon>
        <taxon>Ixodes</taxon>
    </lineage>
</organism>
<reference evidence="3" key="1">
    <citation type="submission" date="2019-12" db="EMBL/GenBank/DDBJ databases">
        <title>An insight into the sialome of adult female Ixodes ricinus ticks feeding for 6 days.</title>
        <authorList>
            <person name="Perner J."/>
            <person name="Ribeiro J.M.C."/>
        </authorList>
    </citation>
    <scope>NUCLEOTIDE SEQUENCE</scope>
    <source>
        <strain evidence="3">Semi-engorged</strain>
        <tissue evidence="3">Salivary glands</tissue>
    </source>
</reference>
<protein>
    <submittedName>
        <fullName evidence="3">Putative vegetative cell wall protein gp1</fullName>
    </submittedName>
</protein>
<sequence>MDTLRGTICLWLSLMCAGVQCWPNVRLSSRQEEAEEIPTITMVFYIDESVNVTEEKVQEYLQYVTWQARNDLESYFLVKGINIKYWKRGVEKEPNLKTALSFDKSDLSAYPDRAISALLAYFEGKNNPDINVLLTDIKLYKGRDIRKGYGYSEDKTLCQSVVPMLLAYAPNTPYSSGRMLAEMTRTSVNPHNVPYVHNRLGDFREKMKNYLRNCGKDPEHPGDENAVTPPQEKPTDNPDHTETPPPPDTATPPAEPPTPAPPAPKPPAPKPPAPKPPAPKPSEETPSEPGEKPTSPPEPTTTTGVPDYC</sequence>
<feature type="compositionally biased region" description="Basic and acidic residues" evidence="1">
    <location>
        <begin position="233"/>
        <end position="242"/>
    </location>
</feature>
<dbReference type="PRINTS" id="PR01217">
    <property type="entry name" value="PRICHEXTENSN"/>
</dbReference>
<feature type="chain" id="PRO_5025370588" evidence="2">
    <location>
        <begin position="22"/>
        <end position="309"/>
    </location>
</feature>
<evidence type="ECO:0000256" key="1">
    <source>
        <dbReference type="SAM" id="MobiDB-lite"/>
    </source>
</evidence>
<feature type="compositionally biased region" description="Basic and acidic residues" evidence="1">
    <location>
        <begin position="212"/>
        <end position="223"/>
    </location>
</feature>
<feature type="compositionally biased region" description="Pro residues" evidence="1">
    <location>
        <begin position="243"/>
        <end position="280"/>
    </location>
</feature>
<name>A0A6B0V7Q8_IXORI</name>
<dbReference type="AlphaFoldDB" id="A0A6B0V7Q8"/>
<accession>A0A6B0V7Q8</accession>
<feature type="region of interest" description="Disordered" evidence="1">
    <location>
        <begin position="212"/>
        <end position="309"/>
    </location>
</feature>
<proteinExistence type="predicted"/>
<keyword evidence="2" id="KW-0732">Signal</keyword>
<evidence type="ECO:0000313" key="3">
    <source>
        <dbReference type="EMBL" id="MXU98089.1"/>
    </source>
</evidence>
<feature type="signal peptide" evidence="2">
    <location>
        <begin position="1"/>
        <end position="21"/>
    </location>
</feature>
<evidence type="ECO:0000256" key="2">
    <source>
        <dbReference type="SAM" id="SignalP"/>
    </source>
</evidence>